<proteinExistence type="predicted"/>
<gene>
    <name evidence="2" type="primary">Prkdc</name>
    <name evidence="2" type="ORF">EYF80_067919</name>
</gene>
<reference evidence="2 3" key="1">
    <citation type="submission" date="2019-03" db="EMBL/GenBank/DDBJ databases">
        <title>First draft genome of Liparis tanakae, snailfish: a comprehensive survey of snailfish specific genes.</title>
        <authorList>
            <person name="Kim W."/>
            <person name="Song I."/>
            <person name="Jeong J.-H."/>
            <person name="Kim D."/>
            <person name="Kim S."/>
            <person name="Ryu S."/>
            <person name="Song J.Y."/>
            <person name="Lee S.K."/>
        </authorList>
    </citation>
    <scope>NUCLEOTIDE SEQUENCE [LARGE SCALE GENOMIC DNA]</scope>
    <source>
        <tissue evidence="2">Muscle</tissue>
    </source>
</reference>
<dbReference type="Proteomes" id="UP000314294">
    <property type="component" value="Unassembled WGS sequence"/>
</dbReference>
<comment type="caution">
    <text evidence="2">The sequence shown here is derived from an EMBL/GenBank/DDBJ whole genome shotgun (WGS) entry which is preliminary data.</text>
</comment>
<evidence type="ECO:0000259" key="1">
    <source>
        <dbReference type="Pfam" id="PF20502"/>
    </source>
</evidence>
<keyword evidence="2" id="KW-0808">Transferase</keyword>
<protein>
    <submittedName>
        <fullName evidence="2">DNA-dependent protein kinase catalytic subunit</fullName>
    </submittedName>
</protein>
<dbReference type="GO" id="GO:0016301">
    <property type="term" value="F:kinase activity"/>
    <property type="evidence" value="ECO:0007669"/>
    <property type="project" value="UniProtKB-KW"/>
</dbReference>
<dbReference type="AlphaFoldDB" id="A0A4Z2DZS5"/>
<name>A0A4Z2DZS5_9TELE</name>
<keyword evidence="3" id="KW-1185">Reference proteome</keyword>
<sequence length="147" mass="16700">MKRFVAWDSEKRLSFAVPFADMKPVIYLDPFLPHISELALSTSDRQTKVAACELLHSLVIFMVGKSAQMVEGDDSLPPMYKLHKRLFPVLLRLACDVDQVCALVAIQTGKDVFWLSLRGKTLGLFGMIVFRVDFRVWVGARYELCMS</sequence>
<dbReference type="EMBL" id="SRLO01024930">
    <property type="protein sequence ID" value="TNN21969.1"/>
    <property type="molecule type" value="Genomic_DNA"/>
</dbReference>
<accession>A0A4Z2DZS5</accession>
<dbReference type="InterPro" id="IPR046803">
    <property type="entry name" value="DNAPKcs_CC1-2"/>
</dbReference>
<evidence type="ECO:0000313" key="3">
    <source>
        <dbReference type="Proteomes" id="UP000314294"/>
    </source>
</evidence>
<evidence type="ECO:0000313" key="2">
    <source>
        <dbReference type="EMBL" id="TNN21969.1"/>
    </source>
</evidence>
<feature type="domain" description="DNA-dependent protein kinase catalytic subunit CC1/2" evidence="1">
    <location>
        <begin position="77"/>
        <end position="101"/>
    </location>
</feature>
<organism evidence="2 3">
    <name type="scientific">Liparis tanakae</name>
    <name type="common">Tanaka's snailfish</name>
    <dbReference type="NCBI Taxonomy" id="230148"/>
    <lineage>
        <taxon>Eukaryota</taxon>
        <taxon>Metazoa</taxon>
        <taxon>Chordata</taxon>
        <taxon>Craniata</taxon>
        <taxon>Vertebrata</taxon>
        <taxon>Euteleostomi</taxon>
        <taxon>Actinopterygii</taxon>
        <taxon>Neopterygii</taxon>
        <taxon>Teleostei</taxon>
        <taxon>Neoteleostei</taxon>
        <taxon>Acanthomorphata</taxon>
        <taxon>Eupercaria</taxon>
        <taxon>Perciformes</taxon>
        <taxon>Cottioidei</taxon>
        <taxon>Cottales</taxon>
        <taxon>Liparidae</taxon>
        <taxon>Liparis</taxon>
    </lineage>
</organism>
<keyword evidence="2" id="KW-0418">Kinase</keyword>
<dbReference type="Pfam" id="PF20502">
    <property type="entry name" value="DNAPKcs_CC1-2"/>
    <property type="match status" value="1"/>
</dbReference>
<dbReference type="OrthoDB" id="431717at2759"/>